<gene>
    <name evidence="1" type="ORF">GFSPODELE1_LOCUS2660</name>
</gene>
<organism evidence="1 2">
    <name type="scientific">Somion occarium</name>
    <dbReference type="NCBI Taxonomy" id="3059160"/>
    <lineage>
        <taxon>Eukaryota</taxon>
        <taxon>Fungi</taxon>
        <taxon>Dikarya</taxon>
        <taxon>Basidiomycota</taxon>
        <taxon>Agaricomycotina</taxon>
        <taxon>Agaricomycetes</taxon>
        <taxon>Polyporales</taxon>
        <taxon>Cerrenaceae</taxon>
        <taxon>Somion</taxon>
    </lineage>
</organism>
<evidence type="ECO:0000313" key="1">
    <source>
        <dbReference type="EMBL" id="CAL1699410.1"/>
    </source>
</evidence>
<keyword evidence="2" id="KW-1185">Reference proteome</keyword>
<evidence type="ECO:0000313" key="2">
    <source>
        <dbReference type="Proteomes" id="UP001497453"/>
    </source>
</evidence>
<proteinExistence type="predicted"/>
<name>A0ABP1CUP8_9APHY</name>
<dbReference type="EMBL" id="OZ037954">
    <property type="protein sequence ID" value="CAL1699410.1"/>
    <property type="molecule type" value="Genomic_DNA"/>
</dbReference>
<protein>
    <recommendedName>
        <fullName evidence="3">Secreted protein</fullName>
    </recommendedName>
</protein>
<dbReference type="Proteomes" id="UP001497453">
    <property type="component" value="Chromosome 11"/>
</dbReference>
<evidence type="ECO:0008006" key="3">
    <source>
        <dbReference type="Google" id="ProtNLM"/>
    </source>
</evidence>
<accession>A0ABP1CUP8</accession>
<sequence>MWAWRSVFIRALGFDCANISCVYRLSVFAHLSCAIMSFVVRRYSSFSPLGRNTSHTFVFRAKPFILEVRERLSLIFPCLSCSKFYVDPWIRAWSVIVKSLTSYYLNPYWS</sequence>
<reference evidence="2" key="1">
    <citation type="submission" date="2024-04" db="EMBL/GenBank/DDBJ databases">
        <authorList>
            <person name="Shaw F."/>
            <person name="Minotto A."/>
        </authorList>
    </citation>
    <scope>NUCLEOTIDE SEQUENCE [LARGE SCALE GENOMIC DNA]</scope>
</reference>